<keyword evidence="3" id="KW-1185">Reference proteome</keyword>
<dbReference type="Proteomes" id="UP001500456">
    <property type="component" value="Unassembled WGS sequence"/>
</dbReference>
<feature type="compositionally biased region" description="Basic and acidic residues" evidence="1">
    <location>
        <begin position="33"/>
        <end position="48"/>
    </location>
</feature>
<proteinExistence type="predicted"/>
<protein>
    <submittedName>
        <fullName evidence="2">Uncharacterized protein</fullName>
    </submittedName>
</protein>
<name>A0ABP7QBL6_9ACTN</name>
<comment type="caution">
    <text evidence="2">The sequence shown here is derived from an EMBL/GenBank/DDBJ whole genome shotgun (WGS) entry which is preliminary data.</text>
</comment>
<accession>A0ABP7QBL6</accession>
<gene>
    <name evidence="2" type="ORF">GCM10022232_09810</name>
</gene>
<evidence type="ECO:0000313" key="3">
    <source>
        <dbReference type="Proteomes" id="UP001500456"/>
    </source>
</evidence>
<feature type="region of interest" description="Disordered" evidence="1">
    <location>
        <begin position="80"/>
        <end position="108"/>
    </location>
</feature>
<feature type="region of interest" description="Disordered" evidence="1">
    <location>
        <begin position="33"/>
        <end position="59"/>
    </location>
</feature>
<evidence type="ECO:0000256" key="1">
    <source>
        <dbReference type="SAM" id="MobiDB-lite"/>
    </source>
</evidence>
<reference evidence="3" key="1">
    <citation type="journal article" date="2019" name="Int. J. Syst. Evol. Microbiol.">
        <title>The Global Catalogue of Microorganisms (GCM) 10K type strain sequencing project: providing services to taxonomists for standard genome sequencing and annotation.</title>
        <authorList>
            <consortium name="The Broad Institute Genomics Platform"/>
            <consortium name="The Broad Institute Genome Sequencing Center for Infectious Disease"/>
            <person name="Wu L."/>
            <person name="Ma J."/>
        </authorList>
    </citation>
    <scope>NUCLEOTIDE SEQUENCE [LARGE SCALE GENOMIC DNA]</scope>
    <source>
        <strain evidence="3">JCM 16924</strain>
    </source>
</reference>
<dbReference type="EMBL" id="BAAAZX010000002">
    <property type="protein sequence ID" value="GAA3979830.1"/>
    <property type="molecule type" value="Genomic_DNA"/>
</dbReference>
<sequence length="108" mass="11630">MDVAAEQGAQLRASGSALTFGDVMIRPHPQDRGLARRLPERPLTDHQASHGATLVDRADRPPLAALRSWEWQDVGELRRPGGSTTFRALVRPVGERTAAGTDGPVTTP</sequence>
<evidence type="ECO:0000313" key="2">
    <source>
        <dbReference type="EMBL" id="GAA3979830.1"/>
    </source>
</evidence>
<organism evidence="2 3">
    <name type="scientific">Streptomyces plumbiresistens</name>
    <dbReference type="NCBI Taxonomy" id="511811"/>
    <lineage>
        <taxon>Bacteria</taxon>
        <taxon>Bacillati</taxon>
        <taxon>Actinomycetota</taxon>
        <taxon>Actinomycetes</taxon>
        <taxon>Kitasatosporales</taxon>
        <taxon>Streptomycetaceae</taxon>
        <taxon>Streptomyces</taxon>
    </lineage>
</organism>